<accession>A0ABY6MTR0</accession>
<feature type="region of interest" description="Disordered" evidence="1">
    <location>
        <begin position="168"/>
        <end position="204"/>
    </location>
</feature>
<evidence type="ECO:0000313" key="2">
    <source>
        <dbReference type="EMBL" id="UZD55389.1"/>
    </source>
</evidence>
<name>A0ABY6MTR0_9BURK</name>
<organism evidence="2 3">
    <name type="scientific">Caldimonas aquatica</name>
    <dbReference type="NCBI Taxonomy" id="376175"/>
    <lineage>
        <taxon>Bacteria</taxon>
        <taxon>Pseudomonadati</taxon>
        <taxon>Pseudomonadota</taxon>
        <taxon>Betaproteobacteria</taxon>
        <taxon>Burkholderiales</taxon>
        <taxon>Sphaerotilaceae</taxon>
        <taxon>Caldimonas</taxon>
    </lineage>
</organism>
<gene>
    <name evidence="2" type="ORF">OMP39_02015</name>
</gene>
<protein>
    <submittedName>
        <fullName evidence="2">Uncharacterized protein</fullName>
    </submittedName>
</protein>
<evidence type="ECO:0000256" key="1">
    <source>
        <dbReference type="SAM" id="MobiDB-lite"/>
    </source>
</evidence>
<proteinExistence type="predicted"/>
<keyword evidence="3" id="KW-1185">Reference proteome</keyword>
<reference evidence="2" key="1">
    <citation type="submission" date="2022-10" db="EMBL/GenBank/DDBJ databases">
        <title>Complete genome sequence of Schlegelella aquatica LMG 23380.</title>
        <authorList>
            <person name="Musilova J."/>
            <person name="Kourilova X."/>
            <person name="Bezdicek M."/>
            <person name="Hermankova K."/>
            <person name="Obruca S."/>
            <person name="Sedlar K."/>
        </authorList>
    </citation>
    <scope>NUCLEOTIDE SEQUENCE</scope>
    <source>
        <strain evidence="2">LMG 23380</strain>
    </source>
</reference>
<dbReference type="Proteomes" id="UP001163266">
    <property type="component" value="Chromosome"/>
</dbReference>
<sequence>MEFMPERQEMLTVELAVRYGQQESDAYRVQVGPLADPAGKLDIQLRSPTIGASSQCCLPARFVSSCDSLAVLAIKASIHALFGQERPAPRIVGAPEWSAASLLITRVRPHLTQTLRRYELTVETPLTACLMRYQGQTLAAMETFELCREDADPLYALTRLTLRSEHAQAQSLKQPLGSARGSERRPEPTILRPATSGLDARVLR</sequence>
<evidence type="ECO:0000313" key="3">
    <source>
        <dbReference type="Proteomes" id="UP001163266"/>
    </source>
</evidence>
<dbReference type="RefSeq" id="WP_264893143.1">
    <property type="nucleotide sequence ID" value="NZ_CP110257.1"/>
</dbReference>
<dbReference type="EMBL" id="CP110257">
    <property type="protein sequence ID" value="UZD55389.1"/>
    <property type="molecule type" value="Genomic_DNA"/>
</dbReference>